<evidence type="ECO:0000313" key="1">
    <source>
        <dbReference type="EMBL" id="GGB17042.1"/>
    </source>
</evidence>
<evidence type="ECO:0008006" key="3">
    <source>
        <dbReference type="Google" id="ProtNLM"/>
    </source>
</evidence>
<protein>
    <recommendedName>
        <fullName evidence="3">Metal-dependent phosphohydrolase</fullName>
    </recommendedName>
</protein>
<gene>
    <name evidence="1" type="ORF">GCM10011492_03520</name>
</gene>
<dbReference type="PANTHER" id="PTHR21174">
    <property type="match status" value="1"/>
</dbReference>
<dbReference type="AlphaFoldDB" id="A0A916WMR6"/>
<keyword evidence="2" id="KW-1185">Reference proteome</keyword>
<dbReference type="SUPFAM" id="SSF109604">
    <property type="entry name" value="HD-domain/PDEase-like"/>
    <property type="match status" value="1"/>
</dbReference>
<dbReference type="Proteomes" id="UP000636793">
    <property type="component" value="Unassembled WGS sequence"/>
</dbReference>
<dbReference type="RefSeq" id="WP_188835241.1">
    <property type="nucleotide sequence ID" value="NZ_BMHI01000001.1"/>
</dbReference>
<dbReference type="InterPro" id="IPR009218">
    <property type="entry name" value="HD_phosphohydro"/>
</dbReference>
<sequence length="219" mass="23981">MPDAELLDTWIADVAALAPTADREQVRREGSALLARWSEPHRSYHTAQHLREMLSAVDRLGATAGVAERDRRVAHVAAWLHDAVYDVQAPPGDSERESAQLARDLLASFGVDGNAIRTVVELILLTIEHGTDVPGPLADAFTDADLAILAAPAGRFDEYCAQVRAEYAHVPDAAYATGRSDILTVFVDRAEVYRTAFARDAWTAAARANIRREIDRLAR</sequence>
<comment type="caution">
    <text evidence="1">The sequence shown here is derived from an EMBL/GenBank/DDBJ whole genome shotgun (WGS) entry which is preliminary data.</text>
</comment>
<dbReference type="PIRSF" id="PIRSF035170">
    <property type="entry name" value="HD_phosphohydro"/>
    <property type="match status" value="1"/>
</dbReference>
<dbReference type="Gene3D" id="1.10.3210.10">
    <property type="entry name" value="Hypothetical protein af1432"/>
    <property type="match status" value="1"/>
</dbReference>
<name>A0A916WMR6_9MICO</name>
<dbReference type="EMBL" id="BMHI01000001">
    <property type="protein sequence ID" value="GGB17042.1"/>
    <property type="molecule type" value="Genomic_DNA"/>
</dbReference>
<reference evidence="1" key="2">
    <citation type="submission" date="2020-09" db="EMBL/GenBank/DDBJ databases">
        <authorList>
            <person name="Sun Q."/>
            <person name="Zhou Y."/>
        </authorList>
    </citation>
    <scope>NUCLEOTIDE SEQUENCE</scope>
    <source>
        <strain evidence="1">CGMCC 1.15085</strain>
    </source>
</reference>
<organism evidence="1 2">
    <name type="scientific">Flexivirga endophytica</name>
    <dbReference type="NCBI Taxonomy" id="1849103"/>
    <lineage>
        <taxon>Bacteria</taxon>
        <taxon>Bacillati</taxon>
        <taxon>Actinomycetota</taxon>
        <taxon>Actinomycetes</taxon>
        <taxon>Micrococcales</taxon>
        <taxon>Dermacoccaceae</taxon>
        <taxon>Flexivirga</taxon>
    </lineage>
</organism>
<accession>A0A916WMR6</accession>
<reference evidence="1" key="1">
    <citation type="journal article" date="2014" name="Int. J. Syst. Evol. Microbiol.">
        <title>Complete genome sequence of Corynebacterium casei LMG S-19264T (=DSM 44701T), isolated from a smear-ripened cheese.</title>
        <authorList>
            <consortium name="US DOE Joint Genome Institute (JGI-PGF)"/>
            <person name="Walter F."/>
            <person name="Albersmeier A."/>
            <person name="Kalinowski J."/>
            <person name="Ruckert C."/>
        </authorList>
    </citation>
    <scope>NUCLEOTIDE SEQUENCE</scope>
    <source>
        <strain evidence="1">CGMCC 1.15085</strain>
    </source>
</reference>
<proteinExistence type="predicted"/>
<evidence type="ECO:0000313" key="2">
    <source>
        <dbReference type="Proteomes" id="UP000636793"/>
    </source>
</evidence>
<dbReference type="PANTHER" id="PTHR21174:SF0">
    <property type="entry name" value="HD PHOSPHOHYDROLASE FAMILY PROTEIN-RELATED"/>
    <property type="match status" value="1"/>
</dbReference>